<dbReference type="GeneID" id="63778665"/>
<organism evidence="3 4">
    <name type="scientific">Pseudomassariella vexata</name>
    <dbReference type="NCBI Taxonomy" id="1141098"/>
    <lineage>
        <taxon>Eukaryota</taxon>
        <taxon>Fungi</taxon>
        <taxon>Dikarya</taxon>
        <taxon>Ascomycota</taxon>
        <taxon>Pezizomycotina</taxon>
        <taxon>Sordariomycetes</taxon>
        <taxon>Xylariomycetidae</taxon>
        <taxon>Amphisphaeriales</taxon>
        <taxon>Pseudomassariaceae</taxon>
        <taxon>Pseudomassariella</taxon>
    </lineage>
</organism>
<dbReference type="InterPro" id="IPR050271">
    <property type="entry name" value="UDP-glycosyltransferase"/>
</dbReference>
<dbReference type="PANTHER" id="PTHR48043:SF145">
    <property type="entry name" value="FI06409P-RELATED"/>
    <property type="match status" value="1"/>
</dbReference>
<dbReference type="OrthoDB" id="5835829at2759"/>
<keyword evidence="2" id="KW-0808">Transferase</keyword>
<proteinExistence type="predicted"/>
<dbReference type="InParanoid" id="A0A1Y2DGN6"/>
<evidence type="ECO:0000313" key="3">
    <source>
        <dbReference type="EMBL" id="ORY58418.1"/>
    </source>
</evidence>
<accession>A0A1Y2DGN6</accession>
<protein>
    <recommendedName>
        <fullName evidence="5">UDP-glucuronosyl/UDP-glucosyltransferase</fullName>
    </recommendedName>
</protein>
<dbReference type="PANTHER" id="PTHR48043">
    <property type="entry name" value="EG:EG0003.4 PROTEIN-RELATED"/>
    <property type="match status" value="1"/>
</dbReference>
<dbReference type="InterPro" id="IPR002213">
    <property type="entry name" value="UDP_glucos_trans"/>
</dbReference>
<reference evidence="3 4" key="1">
    <citation type="submission" date="2016-07" db="EMBL/GenBank/DDBJ databases">
        <title>Pervasive Adenine N6-methylation of Active Genes in Fungi.</title>
        <authorList>
            <consortium name="DOE Joint Genome Institute"/>
            <person name="Mondo S.J."/>
            <person name="Dannebaum R.O."/>
            <person name="Kuo R.C."/>
            <person name="Labutti K."/>
            <person name="Haridas S."/>
            <person name="Kuo A."/>
            <person name="Salamov A."/>
            <person name="Ahrendt S.R."/>
            <person name="Lipzen A."/>
            <person name="Sullivan W."/>
            <person name="Andreopoulos W.B."/>
            <person name="Clum A."/>
            <person name="Lindquist E."/>
            <person name="Daum C."/>
            <person name="Ramamoorthy G.K."/>
            <person name="Gryganskyi A."/>
            <person name="Culley D."/>
            <person name="Magnuson J.K."/>
            <person name="James T.Y."/>
            <person name="O'Malley M.A."/>
            <person name="Stajich J.E."/>
            <person name="Spatafora J.W."/>
            <person name="Visel A."/>
            <person name="Grigoriev I.V."/>
        </authorList>
    </citation>
    <scope>NUCLEOTIDE SEQUENCE [LARGE SCALE GENOMIC DNA]</scope>
    <source>
        <strain evidence="3 4">CBS 129021</strain>
    </source>
</reference>
<dbReference type="RefSeq" id="XP_040711335.1">
    <property type="nucleotide sequence ID" value="XM_040862453.1"/>
</dbReference>
<dbReference type="CDD" id="cd03784">
    <property type="entry name" value="GT1_Gtf-like"/>
    <property type="match status" value="1"/>
</dbReference>
<dbReference type="Pfam" id="PF00201">
    <property type="entry name" value="UDPGT"/>
    <property type="match status" value="1"/>
</dbReference>
<keyword evidence="4" id="KW-1185">Reference proteome</keyword>
<keyword evidence="1" id="KW-0328">Glycosyltransferase</keyword>
<comment type="caution">
    <text evidence="3">The sequence shown here is derived from an EMBL/GenBank/DDBJ whole genome shotgun (WGS) entry which is preliminary data.</text>
</comment>
<dbReference type="AlphaFoldDB" id="A0A1Y2DGN6"/>
<dbReference type="Gene3D" id="3.40.50.2000">
    <property type="entry name" value="Glycogen Phosphorylase B"/>
    <property type="match status" value="2"/>
</dbReference>
<name>A0A1Y2DGN6_9PEZI</name>
<evidence type="ECO:0000256" key="1">
    <source>
        <dbReference type="ARBA" id="ARBA00022676"/>
    </source>
</evidence>
<dbReference type="SUPFAM" id="SSF53756">
    <property type="entry name" value="UDP-Glycosyltransferase/glycogen phosphorylase"/>
    <property type="match status" value="1"/>
</dbReference>
<evidence type="ECO:0000313" key="4">
    <source>
        <dbReference type="Proteomes" id="UP000193689"/>
    </source>
</evidence>
<dbReference type="GO" id="GO:0008194">
    <property type="term" value="F:UDP-glycosyltransferase activity"/>
    <property type="evidence" value="ECO:0007669"/>
    <property type="project" value="InterPro"/>
</dbReference>
<sequence length="454" mass="49796">MPVSSTDTKRLPLVVLASAPITGHCAPVMQIAQAMVERGFEVIFMSSQEYKEQIEKIGAEWWECLSFPGSLEELQRLPPGLEKTILELEKFFLDATPSRSDGMRALLEKVRDRDADRDVVIVNETCSMAILPFKYGAPLPKGYSEFPKVINVNLVPLTVTSIDTAPFGPALPPDSTSSGRARNKLLNEMMFAGPMRHLNDHLAKVLSECGCSSSPIGYFMDTWMSSYDCTLQLCSPSMEYPRSDLHPSIRYAGALPLRGLNPDFPLPSWWSEITANAALQGKDRKKVIVVSQGTVSIDLSELVVPTIRAFANREDVIVVSILGTKGATLPKDVETPANAHVIDYLPYDAILPYADLFINNGGYGGVIHSVNNGVPMIVAGVSQDKAEMSARCEYAGFAVNLCSQTPGSEAIYKGAEKIFKNKAYKLKAVRLQQENKDLDSLGIIEKQILAYAKK</sequence>
<dbReference type="EMBL" id="MCFJ01000016">
    <property type="protein sequence ID" value="ORY58418.1"/>
    <property type="molecule type" value="Genomic_DNA"/>
</dbReference>
<evidence type="ECO:0000256" key="2">
    <source>
        <dbReference type="ARBA" id="ARBA00022679"/>
    </source>
</evidence>
<evidence type="ECO:0008006" key="5">
    <source>
        <dbReference type="Google" id="ProtNLM"/>
    </source>
</evidence>
<dbReference type="STRING" id="1141098.A0A1Y2DGN6"/>
<dbReference type="Proteomes" id="UP000193689">
    <property type="component" value="Unassembled WGS sequence"/>
</dbReference>
<gene>
    <name evidence="3" type="ORF">BCR38DRAFT_460783</name>
</gene>